<dbReference type="Pfam" id="PF13333">
    <property type="entry name" value="rve_2"/>
    <property type="match status" value="1"/>
</dbReference>
<evidence type="ECO:0000313" key="2">
    <source>
        <dbReference type="EMBL" id="RHA82726.1"/>
    </source>
</evidence>
<reference evidence="2 3" key="1">
    <citation type="submission" date="2018-08" db="EMBL/GenBank/DDBJ databases">
        <title>A genome reference for cultivated species of the human gut microbiota.</title>
        <authorList>
            <person name="Zou Y."/>
            <person name="Xue W."/>
            <person name="Luo G."/>
        </authorList>
    </citation>
    <scope>NUCLEOTIDE SEQUENCE [LARGE SCALE GENOMIC DNA]</scope>
    <source>
        <strain evidence="2 3">AM42-1AC</strain>
    </source>
</reference>
<protein>
    <recommendedName>
        <fullName evidence="1">Integrase catalytic domain-containing protein</fullName>
    </recommendedName>
</protein>
<evidence type="ECO:0000259" key="1">
    <source>
        <dbReference type="Pfam" id="PF13333"/>
    </source>
</evidence>
<comment type="caution">
    <text evidence="2">The sequence shown here is derived from an EMBL/GenBank/DDBJ whole genome shotgun (WGS) entry which is preliminary data.</text>
</comment>
<organism evidence="2 3">
    <name type="scientific">Roseburia inulinivorans</name>
    <dbReference type="NCBI Taxonomy" id="360807"/>
    <lineage>
        <taxon>Bacteria</taxon>
        <taxon>Bacillati</taxon>
        <taxon>Bacillota</taxon>
        <taxon>Clostridia</taxon>
        <taxon>Lachnospirales</taxon>
        <taxon>Lachnospiraceae</taxon>
        <taxon>Roseburia</taxon>
    </lineage>
</organism>
<proteinExistence type="predicted"/>
<dbReference type="AlphaFoldDB" id="A0A413TCC8"/>
<feature type="domain" description="Integrase catalytic" evidence="1">
    <location>
        <begin position="42"/>
        <end position="82"/>
    </location>
</feature>
<dbReference type="InterPro" id="IPR001584">
    <property type="entry name" value="Integrase_cat-core"/>
</dbReference>
<name>A0A413TCC8_9FIRM</name>
<gene>
    <name evidence="2" type="ORF">DW914_17815</name>
</gene>
<dbReference type="EMBL" id="QSFX01000049">
    <property type="protein sequence ID" value="RHA82726.1"/>
    <property type="molecule type" value="Genomic_DNA"/>
</dbReference>
<sequence>MAASRLRFPVCSVNVQFQVHRFLLPLFYCSTQGNSSHNTCYEYFFKYLKKEETNRKCYHSLQELQLSIFEYIKGYYNSKRPHSIYLLQTKQKLSIRSRICKAVPDYFFTFLSTSLTVL</sequence>
<dbReference type="Proteomes" id="UP000283492">
    <property type="component" value="Unassembled WGS sequence"/>
</dbReference>
<evidence type="ECO:0000313" key="3">
    <source>
        <dbReference type="Proteomes" id="UP000283492"/>
    </source>
</evidence>
<accession>A0A413TCC8</accession>
<dbReference type="GO" id="GO:0015074">
    <property type="term" value="P:DNA integration"/>
    <property type="evidence" value="ECO:0007669"/>
    <property type="project" value="InterPro"/>
</dbReference>